<sequence>MASPLFSGVSWRRPVNLEHPCLDINLYGFCNALSSHAVGTWIVTSFLRAVPLAVCGFFWPQSPTARMVARWVQAASLAAWLGKRTWSDSRFLIRQGNSVFDSLKHGPWIHPFIPISLVCTLNAASYYSVNFLESVFLRLPLGSLRFRARAMPVLFLGCVYVTASFISRFLPDNIYDRRNPETIGSWLSDPIRRFILAPLLWRNKRRRETLSTTFLGPGCHDNEVIPFTYSPLRSSKSIRLLEIVVNSQEPSTVSAELIDFDISAAPPYEAISYRWGDSAKTHHIRLGHTFPRPLGITKSAYDALCAVTPLQGTKHVWIDSICIDQKAPSDKLQQIPLMGEIYEGASLVTAYIPDPGDAVYANTYATRLAWSYLAPPVLNGPVVDGLHLAQLLMLFPENQQLPLHGPGWRSFKSLVYDPFWERAWIVQETILASRWRLLYGEICMSLEALFATTVAFEGWATLGLTNQDFTRDQKDLRSTCFYLFVSKSQLDSHNGIRQRQPLVKNLVIFSTCEATVPEDKVYALLGISSDPVSALLRQKLQQDGFMTRHQLSVFLVQQSLNAGSFLTFSISGTSQHATGMMGLPSWAPDFKSLSASAVLHKAGYQESGWFSAGLPHKADYTFSRDGDELRIRGVLLDHIHACSVSLFDPPAASDLSDRLLIEPIFNVVDLSNPEYFARLYQRALSAAKLVREQIPDLYMGAMDPLEALCRTILWNHDTDTMDLLNLSNSAVALEAMIELFTDPSAAPEGDTTDQELPETTQNTQIGWFSRDLSGTHKANFISLVRGLTYRQVAVTGKGYLASVPWGTKEGDVVCIFQGSPVPCILRPVKDEGPDCYIFHGEAYVQGWMHGEAVDLAKVWFTLR</sequence>
<feature type="transmembrane region" description="Helical" evidence="1">
    <location>
        <begin position="150"/>
        <end position="170"/>
    </location>
</feature>
<evidence type="ECO:0000259" key="2">
    <source>
        <dbReference type="Pfam" id="PF06985"/>
    </source>
</evidence>
<keyword evidence="4" id="KW-1185">Reference proteome</keyword>
<comment type="caution">
    <text evidence="3">The sequence shown here is derived from an EMBL/GenBank/DDBJ whole genome shotgun (WGS) entry which is preliminary data.</text>
</comment>
<feature type="domain" description="Heterokaryon incompatibility" evidence="2">
    <location>
        <begin position="268"/>
        <end position="428"/>
    </location>
</feature>
<organism evidence="3 4">
    <name type="scientific">Madurella mycetomatis</name>
    <dbReference type="NCBI Taxonomy" id="100816"/>
    <lineage>
        <taxon>Eukaryota</taxon>
        <taxon>Fungi</taxon>
        <taxon>Dikarya</taxon>
        <taxon>Ascomycota</taxon>
        <taxon>Pezizomycotina</taxon>
        <taxon>Sordariomycetes</taxon>
        <taxon>Sordariomycetidae</taxon>
        <taxon>Sordariales</taxon>
        <taxon>Sordariales incertae sedis</taxon>
        <taxon>Madurella</taxon>
    </lineage>
</organism>
<keyword evidence="1" id="KW-0812">Transmembrane</keyword>
<evidence type="ECO:0000256" key="1">
    <source>
        <dbReference type="SAM" id="Phobius"/>
    </source>
</evidence>
<dbReference type="Pfam" id="PF26639">
    <property type="entry name" value="Het-6_barrel"/>
    <property type="match status" value="1"/>
</dbReference>
<accession>A0A175VNQ6</accession>
<evidence type="ECO:0000313" key="4">
    <source>
        <dbReference type="Proteomes" id="UP000078237"/>
    </source>
</evidence>
<keyword evidence="1" id="KW-0472">Membrane</keyword>
<gene>
    <name evidence="3" type="ORF">MMYC01_210582</name>
</gene>
<name>A0A175VNQ6_9PEZI</name>
<evidence type="ECO:0000313" key="3">
    <source>
        <dbReference type="EMBL" id="KXX73136.1"/>
    </source>
</evidence>
<keyword evidence="1" id="KW-1133">Transmembrane helix</keyword>
<dbReference type="OrthoDB" id="4576069at2759"/>
<reference evidence="3 4" key="1">
    <citation type="journal article" date="2016" name="Genome Announc.">
        <title>Genome Sequence of Madurella mycetomatis mm55, Isolated from a Human Mycetoma Case in Sudan.</title>
        <authorList>
            <person name="Smit S."/>
            <person name="Derks M.F."/>
            <person name="Bervoets S."/>
            <person name="Fahal A."/>
            <person name="van Leeuwen W."/>
            <person name="van Belkum A."/>
            <person name="van de Sande W.W."/>
        </authorList>
    </citation>
    <scope>NUCLEOTIDE SEQUENCE [LARGE SCALE GENOMIC DNA]</scope>
    <source>
        <strain evidence="4">mm55</strain>
    </source>
</reference>
<dbReference type="PANTHER" id="PTHR24148">
    <property type="entry name" value="ANKYRIN REPEAT DOMAIN-CONTAINING PROTEIN 39 HOMOLOG-RELATED"/>
    <property type="match status" value="1"/>
</dbReference>
<dbReference type="InterPro" id="IPR052895">
    <property type="entry name" value="HetReg/Transcr_Mod"/>
</dbReference>
<dbReference type="EMBL" id="LCTW02000535">
    <property type="protein sequence ID" value="KXX73136.1"/>
    <property type="molecule type" value="Genomic_DNA"/>
</dbReference>
<dbReference type="Proteomes" id="UP000078237">
    <property type="component" value="Unassembled WGS sequence"/>
</dbReference>
<proteinExistence type="predicted"/>
<dbReference type="InterPro" id="IPR010730">
    <property type="entry name" value="HET"/>
</dbReference>
<dbReference type="Pfam" id="PF06985">
    <property type="entry name" value="HET"/>
    <property type="match status" value="1"/>
</dbReference>
<dbReference type="VEuPathDB" id="FungiDB:MMYC01_210582"/>
<protein>
    <submittedName>
        <fullName evidence="3">Heterokaryon incompatibility protein 6, OR allele</fullName>
    </submittedName>
</protein>
<dbReference type="AlphaFoldDB" id="A0A175VNQ6"/>
<dbReference type="PANTHER" id="PTHR24148:SF73">
    <property type="entry name" value="HET DOMAIN PROTEIN (AFU_ORTHOLOGUE AFUA_8G01020)"/>
    <property type="match status" value="1"/>
</dbReference>